<name>A0ABU7F5Q9_9TELE</name>
<proteinExistence type="predicted"/>
<dbReference type="Proteomes" id="UP001352852">
    <property type="component" value="Unassembled WGS sequence"/>
</dbReference>
<accession>A0ABU7F5Q9</accession>
<organism evidence="1 2">
    <name type="scientific">Characodon lateralis</name>
    <dbReference type="NCBI Taxonomy" id="208331"/>
    <lineage>
        <taxon>Eukaryota</taxon>
        <taxon>Metazoa</taxon>
        <taxon>Chordata</taxon>
        <taxon>Craniata</taxon>
        <taxon>Vertebrata</taxon>
        <taxon>Euteleostomi</taxon>
        <taxon>Actinopterygii</taxon>
        <taxon>Neopterygii</taxon>
        <taxon>Teleostei</taxon>
        <taxon>Neoteleostei</taxon>
        <taxon>Acanthomorphata</taxon>
        <taxon>Ovalentaria</taxon>
        <taxon>Atherinomorphae</taxon>
        <taxon>Cyprinodontiformes</taxon>
        <taxon>Goodeidae</taxon>
        <taxon>Characodon</taxon>
    </lineage>
</organism>
<evidence type="ECO:0000313" key="1">
    <source>
        <dbReference type="EMBL" id="MED6294634.1"/>
    </source>
</evidence>
<reference evidence="1 2" key="1">
    <citation type="submission" date="2021-06" db="EMBL/GenBank/DDBJ databases">
        <authorList>
            <person name="Palmer J.M."/>
        </authorList>
    </citation>
    <scope>NUCLEOTIDE SEQUENCE [LARGE SCALE GENOMIC DNA]</scope>
    <source>
        <strain evidence="1 2">CL_MEX2019</strain>
        <tissue evidence="1">Muscle</tissue>
    </source>
</reference>
<protein>
    <submittedName>
        <fullName evidence="1">Uncharacterized protein</fullName>
    </submittedName>
</protein>
<evidence type="ECO:0000313" key="2">
    <source>
        <dbReference type="Proteomes" id="UP001352852"/>
    </source>
</evidence>
<sequence length="114" mass="12478">MKLILNQNSQFYVAVTCFSLCLKKRISSSSFVCPLVKQSAICCCCPLMTPLGIRLELLLAGLIGTINKNLVLGTGLNCVFSEEAGISCKTVTSHFLQLIFQLVLLLLQSFCRSN</sequence>
<comment type="caution">
    <text evidence="1">The sequence shown here is derived from an EMBL/GenBank/DDBJ whole genome shotgun (WGS) entry which is preliminary data.</text>
</comment>
<keyword evidence="2" id="KW-1185">Reference proteome</keyword>
<dbReference type="EMBL" id="JAHUTJ010076187">
    <property type="protein sequence ID" value="MED6294634.1"/>
    <property type="molecule type" value="Genomic_DNA"/>
</dbReference>
<gene>
    <name evidence="1" type="ORF">CHARACLAT_023092</name>
</gene>